<dbReference type="Proteomes" id="UP001054889">
    <property type="component" value="Unassembled WGS sequence"/>
</dbReference>
<dbReference type="InterPro" id="IPR044653">
    <property type="entry name" value="AZF1/2/3-like"/>
</dbReference>
<reference evidence="11" key="1">
    <citation type="journal article" date="2018" name="DNA Res.">
        <title>Multiple hybrid de novo genome assembly of finger millet, an orphan allotetraploid crop.</title>
        <authorList>
            <person name="Hatakeyama M."/>
            <person name="Aluri S."/>
            <person name="Balachadran M.T."/>
            <person name="Sivarajan S.R."/>
            <person name="Patrignani A."/>
            <person name="Gruter S."/>
            <person name="Poveda L."/>
            <person name="Shimizu-Inatsugi R."/>
            <person name="Baeten J."/>
            <person name="Francoijs K.J."/>
            <person name="Nataraja K.N."/>
            <person name="Reddy Y.A.N."/>
            <person name="Phadnis S."/>
            <person name="Ravikumar R.L."/>
            <person name="Schlapbach R."/>
            <person name="Sreeman S.M."/>
            <person name="Shimizu K.K."/>
        </authorList>
    </citation>
    <scope>NUCLEOTIDE SEQUENCE</scope>
</reference>
<dbReference type="Pfam" id="PF13912">
    <property type="entry name" value="zf-C2H2_6"/>
    <property type="match status" value="2"/>
</dbReference>
<dbReference type="InterPro" id="IPR013087">
    <property type="entry name" value="Znf_C2H2_type"/>
</dbReference>
<keyword evidence="2" id="KW-0677">Repeat</keyword>
<sequence length="202" mass="21558">MSQQDEFLSLCLMAFAAAAARQEEEDGARGHNNRGNGAPSEPQQQHLNFRCALCGKAFASYQALGGHMASHRKPYYALAHNNNGTAVPFPRNAGAASSAAGGDGRHVCTVCGRRFATGQALGGHKRFHYLHGPSVSAASLASAAPRSRMAVRFDLNLPPMASEIALAAGTKREEEEEEEEVQSPAGGLPAKKKPRRHSFLQH</sequence>
<dbReference type="AlphaFoldDB" id="A0AAV5DL44"/>
<evidence type="ECO:0000256" key="8">
    <source>
        <dbReference type="SAM" id="MobiDB-lite"/>
    </source>
</evidence>
<dbReference type="GO" id="GO:0005634">
    <property type="term" value="C:nucleus"/>
    <property type="evidence" value="ECO:0007669"/>
    <property type="project" value="TreeGrafter"/>
</dbReference>
<dbReference type="InterPro" id="IPR036236">
    <property type="entry name" value="Znf_C2H2_sf"/>
</dbReference>
<keyword evidence="4" id="KW-0862">Zinc</keyword>
<feature type="domain" description="C2H2-type" evidence="10">
    <location>
        <begin position="106"/>
        <end position="133"/>
    </location>
</feature>
<evidence type="ECO:0000313" key="12">
    <source>
        <dbReference type="Proteomes" id="UP001054889"/>
    </source>
</evidence>
<keyword evidence="6" id="KW-0804">Transcription</keyword>
<reference evidence="11" key="2">
    <citation type="submission" date="2021-12" db="EMBL/GenBank/DDBJ databases">
        <title>Resequencing data analysis of finger millet.</title>
        <authorList>
            <person name="Hatakeyama M."/>
            <person name="Aluri S."/>
            <person name="Balachadran M.T."/>
            <person name="Sivarajan S.R."/>
            <person name="Poveda L."/>
            <person name="Shimizu-Inatsugi R."/>
            <person name="Schlapbach R."/>
            <person name="Sreeman S.M."/>
            <person name="Shimizu K.K."/>
        </authorList>
    </citation>
    <scope>NUCLEOTIDE SEQUENCE</scope>
</reference>
<evidence type="ECO:0000256" key="3">
    <source>
        <dbReference type="ARBA" id="ARBA00022771"/>
    </source>
</evidence>
<keyword evidence="5" id="KW-0805">Transcription regulation</keyword>
<keyword evidence="3 7" id="KW-0863">Zinc-finger</keyword>
<evidence type="ECO:0000313" key="11">
    <source>
        <dbReference type="EMBL" id="GJN11161.1"/>
    </source>
</evidence>
<dbReference type="PROSITE" id="PS00028">
    <property type="entry name" value="ZINC_FINGER_C2H2_1"/>
    <property type="match status" value="2"/>
</dbReference>
<evidence type="ECO:0000256" key="1">
    <source>
        <dbReference type="ARBA" id="ARBA00022723"/>
    </source>
</evidence>
<dbReference type="SUPFAM" id="SSF57667">
    <property type="entry name" value="beta-beta-alpha zinc fingers"/>
    <property type="match status" value="1"/>
</dbReference>
<evidence type="ECO:0000256" key="9">
    <source>
        <dbReference type="SAM" id="SignalP"/>
    </source>
</evidence>
<feature type="region of interest" description="Disordered" evidence="8">
    <location>
        <begin position="23"/>
        <end position="42"/>
    </location>
</feature>
<keyword evidence="12" id="KW-1185">Reference proteome</keyword>
<organism evidence="11 12">
    <name type="scientific">Eleusine coracana subsp. coracana</name>
    <dbReference type="NCBI Taxonomy" id="191504"/>
    <lineage>
        <taxon>Eukaryota</taxon>
        <taxon>Viridiplantae</taxon>
        <taxon>Streptophyta</taxon>
        <taxon>Embryophyta</taxon>
        <taxon>Tracheophyta</taxon>
        <taxon>Spermatophyta</taxon>
        <taxon>Magnoliopsida</taxon>
        <taxon>Liliopsida</taxon>
        <taxon>Poales</taxon>
        <taxon>Poaceae</taxon>
        <taxon>PACMAD clade</taxon>
        <taxon>Chloridoideae</taxon>
        <taxon>Cynodonteae</taxon>
        <taxon>Eleusininae</taxon>
        <taxon>Eleusine</taxon>
    </lineage>
</organism>
<evidence type="ECO:0000256" key="4">
    <source>
        <dbReference type="ARBA" id="ARBA00022833"/>
    </source>
</evidence>
<feature type="compositionally biased region" description="Basic residues" evidence="8">
    <location>
        <begin position="190"/>
        <end position="202"/>
    </location>
</feature>
<proteinExistence type="predicted"/>
<dbReference type="PANTHER" id="PTHR45988:SF22">
    <property type="entry name" value="OS07G0590100 PROTEIN"/>
    <property type="match status" value="1"/>
</dbReference>
<protein>
    <recommendedName>
        <fullName evidence="10">C2H2-type domain-containing protein</fullName>
    </recommendedName>
</protein>
<dbReference type="Gene3D" id="3.30.160.60">
    <property type="entry name" value="Classic Zinc Finger"/>
    <property type="match status" value="1"/>
</dbReference>
<evidence type="ECO:0000256" key="2">
    <source>
        <dbReference type="ARBA" id="ARBA00022737"/>
    </source>
</evidence>
<dbReference type="GO" id="GO:0003700">
    <property type="term" value="F:DNA-binding transcription factor activity"/>
    <property type="evidence" value="ECO:0007669"/>
    <property type="project" value="InterPro"/>
</dbReference>
<evidence type="ECO:0000256" key="7">
    <source>
        <dbReference type="PROSITE-ProRule" id="PRU00042"/>
    </source>
</evidence>
<dbReference type="GO" id="GO:0000976">
    <property type="term" value="F:transcription cis-regulatory region binding"/>
    <property type="evidence" value="ECO:0007669"/>
    <property type="project" value="TreeGrafter"/>
</dbReference>
<dbReference type="SMART" id="SM00355">
    <property type="entry name" value="ZnF_C2H2"/>
    <property type="match status" value="2"/>
</dbReference>
<evidence type="ECO:0000256" key="5">
    <source>
        <dbReference type="ARBA" id="ARBA00023015"/>
    </source>
</evidence>
<dbReference type="EMBL" id="BQKI01000018">
    <property type="protein sequence ID" value="GJN11161.1"/>
    <property type="molecule type" value="Genomic_DNA"/>
</dbReference>
<dbReference type="PROSITE" id="PS50157">
    <property type="entry name" value="ZINC_FINGER_C2H2_2"/>
    <property type="match status" value="2"/>
</dbReference>
<feature type="chain" id="PRO_5043808847" description="C2H2-type domain-containing protein" evidence="9">
    <location>
        <begin position="21"/>
        <end position="202"/>
    </location>
</feature>
<name>A0AAV5DL44_ELECO</name>
<keyword evidence="1" id="KW-0479">Metal-binding</keyword>
<feature type="domain" description="C2H2-type" evidence="10">
    <location>
        <begin position="49"/>
        <end position="71"/>
    </location>
</feature>
<dbReference type="GO" id="GO:0008270">
    <property type="term" value="F:zinc ion binding"/>
    <property type="evidence" value="ECO:0007669"/>
    <property type="project" value="UniProtKB-KW"/>
</dbReference>
<keyword evidence="9" id="KW-0732">Signal</keyword>
<evidence type="ECO:0000259" key="10">
    <source>
        <dbReference type="PROSITE" id="PS50157"/>
    </source>
</evidence>
<feature type="region of interest" description="Disordered" evidence="8">
    <location>
        <begin position="167"/>
        <end position="202"/>
    </location>
</feature>
<accession>A0AAV5DL44</accession>
<gene>
    <name evidence="11" type="primary">ga29334</name>
    <name evidence="11" type="ORF">PR202_ga29334</name>
</gene>
<evidence type="ECO:0000256" key="6">
    <source>
        <dbReference type="ARBA" id="ARBA00023163"/>
    </source>
</evidence>
<feature type="signal peptide" evidence="9">
    <location>
        <begin position="1"/>
        <end position="20"/>
    </location>
</feature>
<comment type="caution">
    <text evidence="11">The sequence shown here is derived from an EMBL/GenBank/DDBJ whole genome shotgun (WGS) entry which is preliminary data.</text>
</comment>
<dbReference type="PANTHER" id="PTHR45988">
    <property type="entry name" value="C2H2 TYPE ZINC FINGER TRANSCRIPTION FACTOR FAMILY-RELATED"/>
    <property type="match status" value="1"/>
</dbReference>